<name>A0A409Y3W2_9AGAR</name>
<feature type="region of interest" description="Disordered" evidence="7">
    <location>
        <begin position="365"/>
        <end position="548"/>
    </location>
</feature>
<evidence type="ECO:0000256" key="5">
    <source>
        <dbReference type="PROSITE-ProRule" id="PRU00339"/>
    </source>
</evidence>
<evidence type="ECO:0000313" key="10">
    <source>
        <dbReference type="Proteomes" id="UP000284706"/>
    </source>
</evidence>
<feature type="domain" description="C3H1-type" evidence="8">
    <location>
        <begin position="311"/>
        <end position="339"/>
    </location>
</feature>
<dbReference type="AlphaFoldDB" id="A0A409Y3W2"/>
<dbReference type="InterPro" id="IPR013105">
    <property type="entry name" value="TPR_2"/>
</dbReference>
<dbReference type="GO" id="GO:0031072">
    <property type="term" value="F:heat shock protein binding"/>
    <property type="evidence" value="ECO:0007669"/>
    <property type="project" value="TreeGrafter"/>
</dbReference>
<dbReference type="InterPro" id="IPR051982">
    <property type="entry name" value="CiliaryAsmbly_MitoImport"/>
</dbReference>
<feature type="compositionally biased region" description="Low complexity" evidence="7">
    <location>
        <begin position="74"/>
        <end position="84"/>
    </location>
</feature>
<proteinExistence type="predicted"/>
<dbReference type="Gene3D" id="1.25.40.10">
    <property type="entry name" value="Tetratricopeptide repeat domain"/>
    <property type="match status" value="1"/>
</dbReference>
<keyword evidence="6" id="KW-0479">Metal-binding</keyword>
<feature type="compositionally biased region" description="Basic residues" evidence="7">
    <location>
        <begin position="464"/>
        <end position="477"/>
    </location>
</feature>
<organism evidence="9 10">
    <name type="scientific">Gymnopilus dilepis</name>
    <dbReference type="NCBI Taxonomy" id="231916"/>
    <lineage>
        <taxon>Eukaryota</taxon>
        <taxon>Fungi</taxon>
        <taxon>Dikarya</taxon>
        <taxon>Basidiomycota</taxon>
        <taxon>Agaricomycotina</taxon>
        <taxon>Agaricomycetes</taxon>
        <taxon>Agaricomycetidae</taxon>
        <taxon>Agaricales</taxon>
        <taxon>Agaricineae</taxon>
        <taxon>Hymenogastraceae</taxon>
        <taxon>Gymnopilus</taxon>
    </lineage>
</organism>
<keyword evidence="2" id="KW-0963">Cytoplasm</keyword>
<dbReference type="Proteomes" id="UP000284706">
    <property type="component" value="Unassembled WGS sequence"/>
</dbReference>
<feature type="compositionally biased region" description="Basic and acidic residues" evidence="7">
    <location>
        <begin position="388"/>
        <end position="400"/>
    </location>
</feature>
<dbReference type="SMART" id="SM00356">
    <property type="entry name" value="ZnF_C3H1"/>
    <property type="match status" value="2"/>
</dbReference>
<keyword evidence="4 5" id="KW-0802">TPR repeat</keyword>
<feature type="region of interest" description="Disordered" evidence="7">
    <location>
        <begin position="1"/>
        <end position="84"/>
    </location>
</feature>
<dbReference type="EMBL" id="NHYE01001208">
    <property type="protein sequence ID" value="PPQ97683.1"/>
    <property type="molecule type" value="Genomic_DNA"/>
</dbReference>
<feature type="compositionally biased region" description="Polar residues" evidence="7">
    <location>
        <begin position="1"/>
        <end position="15"/>
    </location>
</feature>
<evidence type="ECO:0000256" key="7">
    <source>
        <dbReference type="SAM" id="MobiDB-lite"/>
    </source>
</evidence>
<dbReference type="OrthoDB" id="629492at2759"/>
<dbReference type="STRING" id="231916.A0A409Y3W2"/>
<dbReference type="InterPro" id="IPR000571">
    <property type="entry name" value="Znf_CCCH"/>
</dbReference>
<dbReference type="PANTHER" id="PTHR45984:SF1">
    <property type="entry name" value="SPAG1 AXONEMAL DYNEIN ASSEMBLY FACTOR"/>
    <property type="match status" value="1"/>
</dbReference>
<dbReference type="SMART" id="SM00028">
    <property type="entry name" value="TPR"/>
    <property type="match status" value="3"/>
</dbReference>
<dbReference type="GO" id="GO:0005829">
    <property type="term" value="C:cytosol"/>
    <property type="evidence" value="ECO:0007669"/>
    <property type="project" value="TreeGrafter"/>
</dbReference>
<evidence type="ECO:0000256" key="1">
    <source>
        <dbReference type="ARBA" id="ARBA00004496"/>
    </source>
</evidence>
<dbReference type="InterPro" id="IPR019734">
    <property type="entry name" value="TPR_rpt"/>
</dbReference>
<evidence type="ECO:0000256" key="3">
    <source>
        <dbReference type="ARBA" id="ARBA00022737"/>
    </source>
</evidence>
<dbReference type="InterPro" id="IPR011990">
    <property type="entry name" value="TPR-like_helical_dom_sf"/>
</dbReference>
<evidence type="ECO:0000313" key="9">
    <source>
        <dbReference type="EMBL" id="PPQ97683.1"/>
    </source>
</evidence>
<keyword evidence="6" id="KW-0863">Zinc-finger</keyword>
<feature type="domain" description="C3H1-type" evidence="8">
    <location>
        <begin position="282"/>
        <end position="304"/>
    </location>
</feature>
<feature type="zinc finger region" description="C3H1-type" evidence="6">
    <location>
        <begin position="282"/>
        <end position="304"/>
    </location>
</feature>
<comment type="subcellular location">
    <subcellularLocation>
        <location evidence="1">Cytoplasm</location>
    </subcellularLocation>
</comment>
<keyword evidence="3" id="KW-0677">Repeat</keyword>
<reference evidence="9 10" key="1">
    <citation type="journal article" date="2018" name="Evol. Lett.">
        <title>Horizontal gene cluster transfer increased hallucinogenic mushroom diversity.</title>
        <authorList>
            <person name="Reynolds H.T."/>
            <person name="Vijayakumar V."/>
            <person name="Gluck-Thaler E."/>
            <person name="Korotkin H.B."/>
            <person name="Matheny P.B."/>
            <person name="Slot J.C."/>
        </authorList>
    </citation>
    <scope>NUCLEOTIDE SEQUENCE [LARGE SCALE GENOMIC DNA]</scope>
    <source>
        <strain evidence="9 10">SRW20</strain>
    </source>
</reference>
<dbReference type="GO" id="GO:0005739">
    <property type="term" value="C:mitochondrion"/>
    <property type="evidence" value="ECO:0007669"/>
    <property type="project" value="TreeGrafter"/>
</dbReference>
<dbReference type="PANTHER" id="PTHR45984">
    <property type="entry name" value="RNA (RNA) POLYMERASE II ASSOCIATED PROTEIN HOMOLOG"/>
    <property type="match status" value="1"/>
</dbReference>
<gene>
    <name evidence="9" type="ORF">CVT26_001866</name>
</gene>
<evidence type="ECO:0000259" key="8">
    <source>
        <dbReference type="PROSITE" id="PS50103"/>
    </source>
</evidence>
<sequence length="548" mass="58890">MSAPTLTEFSMTSDVPGTESAPTHIVAEQSKTAGNTAIPNGTTTTTSAATAPAPTPTTEPPSDTSSVNAEEGRPSSAAPSVSVVLSAPKTTEELIAARALKRAARRQAIREKAEGHKSAGDYLVSVKNYKAAYPQYLEAIQLWGSNPTYFISLAECYRKLKWYEEAAHAATRALTLDPKNTEARYVRGVARLEQRLLKPAKIDFETVLSQDSLHLLSRAALTEVNAFIAASTQLGSHDLAPSPIDEATKDIDFGFPPLDYEGMEADELSDSSDCNHVGNGIQCRFYNHDGCARGSECQFSHAPDEKSVRDELGKNVCIYYLLDACKFGAAKCIYSHSKAALPKKGWWNNPEQVVKVKSVLEAAEKQSREQRQIENEKWRAHVKAMRAASKEKGKEGKEGAAKVPKTPRTPRSAGPRRSGKKEGEKADEEKKADGEAKEANGEAAAPTQPTEPPKSAGIAPKSAGLKKRNGPPRRRPQPKKDAKSGETSTPPSATLPKEGAPSEKAPTNGDAPKPAEGGEPKEGSGFTDYQLNAVPNDVKPDTSVTLNY</sequence>
<evidence type="ECO:0000256" key="4">
    <source>
        <dbReference type="ARBA" id="ARBA00022803"/>
    </source>
</evidence>
<dbReference type="SUPFAM" id="SSF48452">
    <property type="entry name" value="TPR-like"/>
    <property type="match status" value="1"/>
</dbReference>
<feature type="compositionally biased region" description="Low complexity" evidence="7">
    <location>
        <begin position="32"/>
        <end position="52"/>
    </location>
</feature>
<dbReference type="Gene3D" id="3.30.1370.210">
    <property type="match status" value="1"/>
</dbReference>
<dbReference type="PROSITE" id="PS50005">
    <property type="entry name" value="TPR"/>
    <property type="match status" value="1"/>
</dbReference>
<feature type="compositionally biased region" description="Basic and acidic residues" evidence="7">
    <location>
        <begin position="420"/>
        <end position="440"/>
    </location>
</feature>
<dbReference type="Pfam" id="PF07719">
    <property type="entry name" value="TPR_2"/>
    <property type="match status" value="1"/>
</dbReference>
<keyword evidence="6" id="KW-0862">Zinc</keyword>
<keyword evidence="10" id="KW-1185">Reference proteome</keyword>
<comment type="caution">
    <text evidence="9">The sequence shown here is derived from an EMBL/GenBank/DDBJ whole genome shotgun (WGS) entry which is preliminary data.</text>
</comment>
<dbReference type="PROSITE" id="PS50103">
    <property type="entry name" value="ZF_C3H1"/>
    <property type="match status" value="2"/>
</dbReference>
<feature type="zinc finger region" description="C3H1-type" evidence="6">
    <location>
        <begin position="311"/>
        <end position="339"/>
    </location>
</feature>
<evidence type="ECO:0000256" key="6">
    <source>
        <dbReference type="PROSITE-ProRule" id="PRU00723"/>
    </source>
</evidence>
<feature type="repeat" description="TPR" evidence="5">
    <location>
        <begin position="147"/>
        <end position="180"/>
    </location>
</feature>
<dbReference type="GO" id="GO:0008270">
    <property type="term" value="F:zinc ion binding"/>
    <property type="evidence" value="ECO:0007669"/>
    <property type="project" value="UniProtKB-KW"/>
</dbReference>
<dbReference type="GO" id="GO:0006626">
    <property type="term" value="P:protein targeting to mitochondrion"/>
    <property type="evidence" value="ECO:0007669"/>
    <property type="project" value="TreeGrafter"/>
</dbReference>
<protein>
    <recommendedName>
        <fullName evidence="8">C3H1-type domain-containing protein</fullName>
    </recommendedName>
</protein>
<dbReference type="InParanoid" id="A0A409Y3W2"/>
<accession>A0A409Y3W2</accession>
<evidence type="ECO:0000256" key="2">
    <source>
        <dbReference type="ARBA" id="ARBA00022490"/>
    </source>
</evidence>
<feature type="compositionally biased region" description="Basic and acidic residues" evidence="7">
    <location>
        <begin position="365"/>
        <end position="379"/>
    </location>
</feature>